<keyword evidence="6 7" id="KW-0720">Serine protease</keyword>
<sequence>MSNMYPKFIIFITILFLSSIMTTKGQNVKKLFEYPNVRRNETIQDEFFGIKIHDPYRWLENTTSDETKKFIQEQNSITFPYLQSCQYRDKIRKKFKQSLEYDRIDGPFKRGPNYFLLKNQGLQNHYILYKMLNGPDDPENLEIFIDTNEMSPNGSISLALTSFSYDGKWCAYGLDESGSDWNIIRIRSVENNTDLNETLTNIKFSTASWTIDNKGFFYSRYPNESRIDGTETTVNKFNKLYYHRIGTDQQYDILVYETPDQPLNRFYAKVSECGHYLNVFIKQNSEFEAWYYYRFDNNQTKINGKLSFQPIISTFDTNFQYISNDGPIHYILTNRNASNYRLIKVNLTNSYSIQESQWKDLIPEHNDDVLRSVRIINDTFIICHYIHDVKSRLEIRKLIDGTLIKMLNIPLGSIEWISWQRKNDSQAFFSITSFLIPSTIFRIRFDRDQNFEPILYQQSWPKNFDSKIFVTKQIFFKSKDGTQIPLFIAHKKDIMMNGENPTLLYGYGGFNSVMKPRFDPKRLLLLENLNGIYALAGIRGGGEYGKRWHHSGKLLNKQNSFDDFIAAAEYLIKNNYTKSEKLIIEGGSNGGLLVSAVSNQRPDLFGCTICRVGLLDMLRFPKFTIGHAWISEYGDPELNEINFRYLFGYSPLHNIPSEINNRLTNYPATLLLTADHDDRVVPLHSYKYIAQLQYRLGNRFPNKPFLIRIDTGTGHGGAKPTDKIIEDTVDVYSFIINSLSLKYLD</sequence>
<dbReference type="PROSITE" id="PS00708">
    <property type="entry name" value="PRO_ENDOPEP_SER"/>
    <property type="match status" value="1"/>
</dbReference>
<dbReference type="PRINTS" id="PR00862">
    <property type="entry name" value="PROLIGOPTASE"/>
</dbReference>
<dbReference type="FunCoup" id="A0A6P6Y3H8">
    <property type="interactions" value="1129"/>
</dbReference>
<dbReference type="Proteomes" id="UP000515146">
    <property type="component" value="Unplaced"/>
</dbReference>
<feature type="chain" id="PRO_5027997013" description="Prolyl endopeptidase" evidence="8">
    <location>
        <begin position="26"/>
        <end position="745"/>
    </location>
</feature>
<feature type="domain" description="Peptidase S9A N-terminal" evidence="10">
    <location>
        <begin position="35"/>
        <end position="449"/>
    </location>
</feature>
<dbReference type="InterPro" id="IPR029058">
    <property type="entry name" value="AB_hydrolase_fold"/>
</dbReference>
<evidence type="ECO:0000313" key="11">
    <source>
        <dbReference type="Proteomes" id="UP000515146"/>
    </source>
</evidence>
<dbReference type="AlphaFoldDB" id="A0A6P6Y3H8"/>
<evidence type="ECO:0000259" key="10">
    <source>
        <dbReference type="Pfam" id="PF02897"/>
    </source>
</evidence>
<dbReference type="EC" id="3.4.21.-" evidence="7"/>
<evidence type="ECO:0000259" key="9">
    <source>
        <dbReference type="Pfam" id="PF00326"/>
    </source>
</evidence>
<dbReference type="GO" id="GO:0006508">
    <property type="term" value="P:proteolysis"/>
    <property type="evidence" value="ECO:0007669"/>
    <property type="project" value="UniProtKB-KW"/>
</dbReference>
<evidence type="ECO:0000256" key="3">
    <source>
        <dbReference type="ARBA" id="ARBA00016310"/>
    </source>
</evidence>
<dbReference type="OrthoDB" id="248387at2759"/>
<dbReference type="Pfam" id="PF00326">
    <property type="entry name" value="Peptidase_S9"/>
    <property type="match status" value="1"/>
</dbReference>
<evidence type="ECO:0000256" key="1">
    <source>
        <dbReference type="ARBA" id="ARBA00001070"/>
    </source>
</evidence>
<dbReference type="PANTHER" id="PTHR42881:SF2">
    <property type="entry name" value="PROLYL ENDOPEPTIDASE"/>
    <property type="match status" value="1"/>
</dbReference>
<dbReference type="FunFam" id="3.40.50.1820:FF:000005">
    <property type="entry name" value="Prolyl endopeptidase"/>
    <property type="match status" value="1"/>
</dbReference>
<dbReference type="GO" id="GO:0004252">
    <property type="term" value="F:serine-type endopeptidase activity"/>
    <property type="evidence" value="ECO:0007669"/>
    <property type="project" value="UniProtKB-UniRule"/>
</dbReference>
<dbReference type="Gene3D" id="2.130.10.120">
    <property type="entry name" value="Prolyl oligopeptidase, N-terminal domain"/>
    <property type="match status" value="1"/>
</dbReference>
<evidence type="ECO:0000256" key="5">
    <source>
        <dbReference type="ARBA" id="ARBA00022801"/>
    </source>
</evidence>
<dbReference type="RefSeq" id="XP_027199820.1">
    <property type="nucleotide sequence ID" value="XM_027344019.1"/>
</dbReference>
<keyword evidence="5 7" id="KW-0378">Hydrolase</keyword>
<evidence type="ECO:0000256" key="6">
    <source>
        <dbReference type="ARBA" id="ARBA00022825"/>
    </source>
</evidence>
<evidence type="ECO:0000256" key="8">
    <source>
        <dbReference type="SAM" id="SignalP"/>
    </source>
</evidence>
<keyword evidence="4 7" id="KW-0645">Protease</keyword>
<dbReference type="InterPro" id="IPR051167">
    <property type="entry name" value="Prolyl_oligopep/macrocyclase"/>
</dbReference>
<dbReference type="InParanoid" id="A0A6P6Y3H8"/>
<reference evidence="12" key="1">
    <citation type="submission" date="2025-08" db="UniProtKB">
        <authorList>
            <consortium name="RefSeq"/>
        </authorList>
    </citation>
    <scope>IDENTIFICATION</scope>
    <source>
        <strain evidence="12">Airmid</strain>
    </source>
</reference>
<dbReference type="OMA" id="YQCDLRT"/>
<keyword evidence="8" id="KW-0732">Signal</keyword>
<gene>
    <name evidence="12" type="primary">LOC113793906</name>
</gene>
<dbReference type="SUPFAM" id="SSF50993">
    <property type="entry name" value="Peptidase/esterase 'gauge' domain"/>
    <property type="match status" value="1"/>
</dbReference>
<comment type="catalytic activity">
    <reaction evidence="1">
        <text>Hydrolysis of Pro-|-Xaa &gt;&gt; Ala-|-Xaa in oligopeptides.</text>
        <dbReference type="EC" id="3.4.21.26"/>
    </reaction>
</comment>
<comment type="similarity">
    <text evidence="2 7">Belongs to the peptidase S9A family.</text>
</comment>
<keyword evidence="11" id="KW-1185">Reference proteome</keyword>
<dbReference type="GO" id="GO:0070012">
    <property type="term" value="F:oligopeptidase activity"/>
    <property type="evidence" value="ECO:0007669"/>
    <property type="project" value="TreeGrafter"/>
</dbReference>
<feature type="signal peptide" evidence="8">
    <location>
        <begin position="1"/>
        <end position="25"/>
    </location>
</feature>
<accession>A0A6P6Y3H8</accession>
<dbReference type="InterPro" id="IPR001375">
    <property type="entry name" value="Peptidase_S9_cat"/>
</dbReference>
<protein>
    <recommendedName>
        <fullName evidence="3 7">Prolyl endopeptidase</fullName>
        <ecNumber evidence="7">3.4.21.-</ecNumber>
    </recommendedName>
</protein>
<dbReference type="SUPFAM" id="SSF53474">
    <property type="entry name" value="alpha/beta-Hydrolases"/>
    <property type="match status" value="1"/>
</dbReference>
<proteinExistence type="inferred from homology"/>
<dbReference type="InterPro" id="IPR002471">
    <property type="entry name" value="Pept_S9_AS"/>
</dbReference>
<name>A0A6P6Y3H8_DERPT</name>
<evidence type="ECO:0000313" key="12">
    <source>
        <dbReference type="RefSeq" id="XP_027199820.1"/>
    </source>
</evidence>
<dbReference type="Pfam" id="PF02897">
    <property type="entry name" value="Peptidase_S9_N"/>
    <property type="match status" value="1"/>
</dbReference>
<dbReference type="FunFam" id="2.130.10.120:FF:000001">
    <property type="entry name" value="Prolyl endopeptidase"/>
    <property type="match status" value="1"/>
</dbReference>
<dbReference type="InterPro" id="IPR023302">
    <property type="entry name" value="Pept_S9A_N"/>
</dbReference>
<dbReference type="KEGG" id="dpte:113793906"/>
<dbReference type="Gene3D" id="3.40.50.1820">
    <property type="entry name" value="alpha/beta hydrolase"/>
    <property type="match status" value="1"/>
</dbReference>
<dbReference type="InterPro" id="IPR002470">
    <property type="entry name" value="Peptidase_S9A"/>
</dbReference>
<dbReference type="GO" id="GO:0005829">
    <property type="term" value="C:cytosol"/>
    <property type="evidence" value="ECO:0007669"/>
    <property type="project" value="TreeGrafter"/>
</dbReference>
<feature type="domain" description="Peptidase S9 prolyl oligopeptidase catalytic" evidence="9">
    <location>
        <begin position="517"/>
        <end position="739"/>
    </location>
</feature>
<organism evidence="11 12">
    <name type="scientific">Dermatophagoides pteronyssinus</name>
    <name type="common">European house dust mite</name>
    <dbReference type="NCBI Taxonomy" id="6956"/>
    <lineage>
        <taxon>Eukaryota</taxon>
        <taxon>Metazoa</taxon>
        <taxon>Ecdysozoa</taxon>
        <taxon>Arthropoda</taxon>
        <taxon>Chelicerata</taxon>
        <taxon>Arachnida</taxon>
        <taxon>Acari</taxon>
        <taxon>Acariformes</taxon>
        <taxon>Sarcoptiformes</taxon>
        <taxon>Astigmata</taxon>
        <taxon>Psoroptidia</taxon>
        <taxon>Analgoidea</taxon>
        <taxon>Pyroglyphidae</taxon>
        <taxon>Dermatophagoidinae</taxon>
        <taxon>Dermatophagoides</taxon>
    </lineage>
</organism>
<evidence type="ECO:0000256" key="7">
    <source>
        <dbReference type="RuleBase" id="RU368024"/>
    </source>
</evidence>
<evidence type="ECO:0000256" key="4">
    <source>
        <dbReference type="ARBA" id="ARBA00022670"/>
    </source>
</evidence>
<evidence type="ECO:0000256" key="2">
    <source>
        <dbReference type="ARBA" id="ARBA00005228"/>
    </source>
</evidence>
<dbReference type="PANTHER" id="PTHR42881">
    <property type="entry name" value="PROLYL ENDOPEPTIDASE"/>
    <property type="match status" value="1"/>
</dbReference>